<sequence>MYTTTIGLEQWLNLSPPPVLIPAPYVLTPVEIVESSMTSSSVMTTY</sequence>
<evidence type="ECO:0000313" key="1">
    <source>
        <dbReference type="EMBL" id="CCQ59506.1"/>
    </source>
</evidence>
<proteinExistence type="predicted"/>
<comment type="caution">
    <text evidence="1">The sequence shown here is derived from an EMBL/GenBank/DDBJ whole genome shotgun (WGS) entry which is preliminary data.</text>
</comment>
<dbReference type="AlphaFoldDB" id="T2J0V9"/>
<reference evidence="1 2" key="2">
    <citation type="submission" date="2013-09" db="EMBL/GenBank/DDBJ databases">
        <title>Whole genome comparison of six Crocosphaera watsonii strains with differing phenotypes.</title>
        <authorList>
            <person name="Bench S.R."/>
            <person name="Heller P."/>
            <person name="Frank I."/>
            <person name="Arciniega M."/>
            <person name="Shilova I.N."/>
            <person name="Zehr J.P."/>
        </authorList>
    </citation>
    <scope>NUCLEOTIDE SEQUENCE [LARGE SCALE GENOMIC DNA]</scope>
    <source>
        <strain evidence="1 2">WH 0005</strain>
    </source>
</reference>
<name>T2J0V9_CROWT</name>
<gene>
    <name evidence="1" type="ORF">CWATWH0005_476</name>
</gene>
<reference evidence="1 2" key="1">
    <citation type="submission" date="2013-01" db="EMBL/GenBank/DDBJ databases">
        <authorList>
            <person name="Bench S."/>
        </authorList>
    </citation>
    <scope>NUCLEOTIDE SEQUENCE [LARGE SCALE GENOMIC DNA]</scope>
    <source>
        <strain evidence="1 2">WH 0005</strain>
    </source>
</reference>
<accession>T2J0V9</accession>
<dbReference type="Proteomes" id="UP000017981">
    <property type="component" value="Unassembled WGS sequence"/>
</dbReference>
<evidence type="ECO:0000313" key="2">
    <source>
        <dbReference type="Proteomes" id="UP000017981"/>
    </source>
</evidence>
<protein>
    <submittedName>
        <fullName evidence="1">Uncharacterized protein</fullName>
    </submittedName>
</protein>
<organism evidence="1 2">
    <name type="scientific">Crocosphaera watsonii WH 0005</name>
    <dbReference type="NCBI Taxonomy" id="423472"/>
    <lineage>
        <taxon>Bacteria</taxon>
        <taxon>Bacillati</taxon>
        <taxon>Cyanobacteriota</taxon>
        <taxon>Cyanophyceae</taxon>
        <taxon>Oscillatoriophycideae</taxon>
        <taxon>Chroococcales</taxon>
        <taxon>Aphanothecaceae</taxon>
        <taxon>Crocosphaera</taxon>
    </lineage>
</organism>
<dbReference type="EMBL" id="CAQL01001252">
    <property type="protein sequence ID" value="CCQ59506.1"/>
    <property type="molecule type" value="Genomic_DNA"/>
</dbReference>